<protein>
    <recommendedName>
        <fullName evidence="11">GTPase-activating protein CdGAPr</fullName>
    </recommendedName>
</protein>
<evidence type="ECO:0000313" key="9">
    <source>
        <dbReference type="EMBL" id="KAL1500792.1"/>
    </source>
</evidence>
<feature type="compositionally biased region" description="Low complexity" evidence="6">
    <location>
        <begin position="1578"/>
        <end position="1600"/>
    </location>
</feature>
<comment type="similarity">
    <text evidence="1">Belongs to the PX domain-containing GAP family.</text>
</comment>
<feature type="compositionally biased region" description="Polar residues" evidence="6">
    <location>
        <begin position="1119"/>
        <end position="1133"/>
    </location>
</feature>
<sequence length="1685" mass="190559">MQISEAAGGIPQPGLEPCRFPKLEECAHFHYERVQLPIPFQMTLQTNMDQSLHSQHAIEDEDMEWFMVQVTSGDECWLVQRNFENFQMLDEQLHQCIFDRKISQLTDLANVSSNEEALEQILAYYLERFSRIADNSVNCGPVLNWFQMDNKGHRLLVPSEESRSINTPAVAAAYSVRRYVSQARDELNLEVGDMISVIDMASPGESMWWRGKRGFQVGFFPQHCVHIIGDKVPRNMPLPPPIVGSLALSPVKPVLRRHGKLITFFRSFILNRPSRRRLKQSGILKERVFGCDLGEHLLNSGRDVPTVLRSCAEFIENKGIVDGIYRLSGITSNIQKLRNAFDEDRIPDLYTEDILKDIHSVASLLKMYFRELPNPLCTYQLYQSFVNAVQGCNTTLRSTETDHDRLLKMREAVQKLPPPHYRTLDYLMRHLAKVANHSGSTGMTTRNLAIVWAPNLLRCEALEIGGVAALQGVGVQAVVTEFLIYYADFIFSDRLPEGMDETDYKDGRHPDKRCSRPNSLNVSNLAATKLITLEEARNKRLTNKLEDGGSYIEVGGGPRNLPEKYHTVIDLPLGARKRGHTKRSPLGWRMFFTRSSSSRNSATSSQPIDTKTRKTISSPIAHMNDKSIAEPDLNDMRRKLRSVKSAESLISGHSEPIAISEDVLGPLNSLNKPPGHNRSVSHDSYFDMLQSSQNNSEGSLLDLSEIHLNFDLEESEMRIFSEDESLVSSPRIQKEDPTSFGQKRVVLTRSRPHQYVGDDFGIGSCQTDCVSPSPKKQARVVLSPDAIQSQSRKRTRLEDQLSDIQYIDCSTPENVVVVCTEAVVHAMPNDLNGFTAPKNKSPRNSDNLDTNIRQSLILSIPNNVNSFTDMDHSTQGIYENFNNSSVTPTTAGYNRLEDSSTSEEGSPLEIGYNEDELKSDDDSKIDLRKRRESPRKLKSELDSPTYENILTTISITYKSPPRSSATSPSKIIEYENVILNPEKVVIPTSTASLPVQEASQPPDLFMNFLDKSISTTKPMNEERPRSLGALESHNQNSKTESSTLRATSSGAICASSSDRTSLAFSILNDNEEEEKTSSSCSWSNIQYTASLSSAPYNCMENSKLSSATLSEVIAENLTASRTTMNTDPPSSLRNTPSPNVSPTTTTNNEENSDIWPSENFLLQCDNRQSQVQQSDKRKSEETETSDDNVIYQQVKYFRRSISEVNALLDLETNETNVKQADVVQSVNREVQMDEESPKINILEKSVTNDIETDKPESPSNNVKDLMSIFEEKCTEIDPKSFKNGKNANTSDLNSANSSVRLRKFYERDGLPPCLRARNLKFQQKTRSLDEHEFEKECGDLTTVTISNPRRKSYDENIGFKTNSLPKMLNQPKSLPRDENGQMESLHLFHSTEKINNECDEEREQKKRERIEKYKEERRRILSEKYRSESFKEDKDILIGRLKLYKGKDDPMDELVDEGSKLLMDVEKVNKVSRRKSTKSESDQSSSEDRSINMNSSSHRKIKNLSATNTTGSLSSLHSIDRTERKPPKSGMGNSLKTRTAIFEQQNPTIISSAPNKAINPSTIKSPKKIENVAMRMKNSSSSNTGFNTTTSDEDSTTSLSGLPTNFKDLTRQASNRKEDKEVELREGEHQHYHRRHTYESREKEMELEKLKRISLDSRNSPRREKMSPTYCIKDMKAIFESKSKQ</sequence>
<feature type="compositionally biased region" description="Low complexity" evidence="6">
    <location>
        <begin position="1134"/>
        <end position="1149"/>
    </location>
</feature>
<dbReference type="CDD" id="cd11835">
    <property type="entry name" value="SH3_ARHGAP32_33"/>
    <property type="match status" value="1"/>
</dbReference>
<dbReference type="InterPro" id="IPR036028">
    <property type="entry name" value="SH3-like_dom_sf"/>
</dbReference>
<feature type="region of interest" description="Disordered" evidence="6">
    <location>
        <begin position="1577"/>
        <end position="1645"/>
    </location>
</feature>
<dbReference type="FunFam" id="1.10.555.10:FF:000002">
    <property type="entry name" value="rho GTPase-activating protein 32 isoform X1"/>
    <property type="match status" value="1"/>
</dbReference>
<evidence type="ECO:0000259" key="8">
    <source>
        <dbReference type="PROSITE" id="PS50238"/>
    </source>
</evidence>
<dbReference type="InterPro" id="IPR000198">
    <property type="entry name" value="RhoGAP_dom"/>
</dbReference>
<dbReference type="Proteomes" id="UP001566132">
    <property type="component" value="Unassembled WGS sequence"/>
</dbReference>
<dbReference type="FunFam" id="2.30.30.40:FF:000298">
    <property type="entry name" value="Rho GTPase-activating protein"/>
    <property type="match status" value="1"/>
</dbReference>
<dbReference type="Gene3D" id="1.10.555.10">
    <property type="entry name" value="Rho GTPase activation protein"/>
    <property type="match status" value="1"/>
</dbReference>
<dbReference type="InterPro" id="IPR008936">
    <property type="entry name" value="Rho_GTPase_activation_prot"/>
</dbReference>
<dbReference type="InterPro" id="IPR001452">
    <property type="entry name" value="SH3_domain"/>
</dbReference>
<evidence type="ECO:0000313" key="10">
    <source>
        <dbReference type="Proteomes" id="UP001566132"/>
    </source>
</evidence>
<name>A0ABD1EPU4_HYPHA</name>
<dbReference type="InterPro" id="IPR051576">
    <property type="entry name" value="PX-Rho_GAP"/>
</dbReference>
<evidence type="ECO:0000259" key="7">
    <source>
        <dbReference type="PROSITE" id="PS50002"/>
    </source>
</evidence>
<comment type="caution">
    <text evidence="9">The sequence shown here is derived from an EMBL/GenBank/DDBJ whole genome shotgun (WGS) entry which is preliminary data.</text>
</comment>
<feature type="compositionally biased region" description="Polar residues" evidence="6">
    <location>
        <begin position="1531"/>
        <end position="1564"/>
    </location>
</feature>
<dbReference type="InterPro" id="IPR036871">
    <property type="entry name" value="PX_dom_sf"/>
</dbReference>
<dbReference type="PROSITE" id="PS50002">
    <property type="entry name" value="SH3"/>
    <property type="match status" value="1"/>
</dbReference>
<reference evidence="9 10" key="1">
    <citation type="submission" date="2024-05" db="EMBL/GenBank/DDBJ databases">
        <title>Genetic variation in Jamaican populations of the coffee berry borer (Hypothenemus hampei).</title>
        <authorList>
            <person name="Errbii M."/>
            <person name="Myrie A."/>
        </authorList>
    </citation>
    <scope>NUCLEOTIDE SEQUENCE [LARGE SCALE GENOMIC DNA]</scope>
    <source>
        <strain evidence="9">JA-Hopewell-2020-01-JO</strain>
        <tissue evidence="9">Whole body</tissue>
    </source>
</reference>
<evidence type="ECO:0000256" key="1">
    <source>
        <dbReference type="ARBA" id="ARBA00008795"/>
    </source>
</evidence>
<feature type="coiled-coil region" evidence="5">
    <location>
        <begin position="1391"/>
        <end position="1423"/>
    </location>
</feature>
<dbReference type="Gene3D" id="3.30.1520.10">
    <property type="entry name" value="Phox-like domain"/>
    <property type="match status" value="1"/>
</dbReference>
<feature type="compositionally biased region" description="Polar residues" evidence="6">
    <location>
        <begin position="879"/>
        <end position="892"/>
    </location>
</feature>
<feature type="region of interest" description="Disordered" evidence="6">
    <location>
        <begin position="1119"/>
        <end position="1153"/>
    </location>
</feature>
<feature type="compositionally biased region" description="Polar residues" evidence="6">
    <location>
        <begin position="1504"/>
        <end position="1517"/>
    </location>
</feature>
<proteinExistence type="inferred from homology"/>
<keyword evidence="10" id="KW-1185">Reference proteome</keyword>
<dbReference type="EMBL" id="JBDJPC010000005">
    <property type="protein sequence ID" value="KAL1500792.1"/>
    <property type="molecule type" value="Genomic_DNA"/>
</dbReference>
<dbReference type="SUPFAM" id="SSF48350">
    <property type="entry name" value="GTPase activation domain, GAP"/>
    <property type="match status" value="1"/>
</dbReference>
<dbReference type="PROSITE" id="PS50238">
    <property type="entry name" value="RHOGAP"/>
    <property type="match status" value="1"/>
</dbReference>
<evidence type="ECO:0000256" key="4">
    <source>
        <dbReference type="PROSITE-ProRule" id="PRU00192"/>
    </source>
</evidence>
<feature type="compositionally biased region" description="Polar residues" evidence="6">
    <location>
        <begin position="1032"/>
        <end position="1050"/>
    </location>
</feature>
<dbReference type="GO" id="GO:0005096">
    <property type="term" value="F:GTPase activator activity"/>
    <property type="evidence" value="ECO:0007669"/>
    <property type="project" value="UniProtKB-KW"/>
</dbReference>
<dbReference type="Pfam" id="PF00620">
    <property type="entry name" value="RhoGAP"/>
    <property type="match status" value="1"/>
</dbReference>
<dbReference type="SUPFAM" id="SSF64268">
    <property type="entry name" value="PX domain"/>
    <property type="match status" value="1"/>
</dbReference>
<dbReference type="SMART" id="SM00326">
    <property type="entry name" value="SH3"/>
    <property type="match status" value="1"/>
</dbReference>
<feature type="compositionally biased region" description="Basic and acidic residues" evidence="6">
    <location>
        <begin position="1477"/>
        <end position="1490"/>
    </location>
</feature>
<evidence type="ECO:0000256" key="5">
    <source>
        <dbReference type="SAM" id="Coils"/>
    </source>
</evidence>
<feature type="region of interest" description="Disordered" evidence="6">
    <location>
        <begin position="1167"/>
        <end position="1186"/>
    </location>
</feature>
<feature type="compositionally biased region" description="Basic and acidic residues" evidence="6">
    <location>
        <begin position="1615"/>
        <end position="1630"/>
    </location>
</feature>
<dbReference type="SMART" id="SM00324">
    <property type="entry name" value="RhoGAP"/>
    <property type="match status" value="1"/>
</dbReference>
<feature type="domain" description="Rho-GAP" evidence="8">
    <location>
        <begin position="291"/>
        <end position="491"/>
    </location>
</feature>
<feature type="domain" description="SH3" evidence="7">
    <location>
        <begin position="168"/>
        <end position="230"/>
    </location>
</feature>
<feature type="region of interest" description="Disordered" evidence="6">
    <location>
        <begin position="1016"/>
        <end position="1050"/>
    </location>
</feature>
<evidence type="ECO:0000256" key="6">
    <source>
        <dbReference type="SAM" id="MobiDB-lite"/>
    </source>
</evidence>
<gene>
    <name evidence="9" type="ORF">ABEB36_006235</name>
</gene>
<dbReference type="Gene3D" id="2.30.30.40">
    <property type="entry name" value="SH3 Domains"/>
    <property type="match status" value="1"/>
</dbReference>
<feature type="region of interest" description="Disordered" evidence="6">
    <location>
        <begin position="1469"/>
        <end position="1565"/>
    </location>
</feature>
<dbReference type="PANTHER" id="PTHR15729">
    <property type="entry name" value="CDC42 GTPASE-ACTIVATING PROTEIN"/>
    <property type="match status" value="1"/>
</dbReference>
<dbReference type="PANTHER" id="PTHR15729:SF10">
    <property type="entry name" value="GTPASE-ACTIVATING PROTEIN CDGAPR"/>
    <property type="match status" value="1"/>
</dbReference>
<keyword evidence="3" id="KW-0343">GTPase activation</keyword>
<accession>A0ABD1EPU4</accession>
<evidence type="ECO:0008006" key="11">
    <source>
        <dbReference type="Google" id="ProtNLM"/>
    </source>
</evidence>
<evidence type="ECO:0000256" key="3">
    <source>
        <dbReference type="ARBA" id="ARBA00022468"/>
    </source>
</evidence>
<keyword evidence="2 4" id="KW-0728">SH3 domain</keyword>
<organism evidence="9 10">
    <name type="scientific">Hypothenemus hampei</name>
    <name type="common">Coffee berry borer</name>
    <dbReference type="NCBI Taxonomy" id="57062"/>
    <lineage>
        <taxon>Eukaryota</taxon>
        <taxon>Metazoa</taxon>
        <taxon>Ecdysozoa</taxon>
        <taxon>Arthropoda</taxon>
        <taxon>Hexapoda</taxon>
        <taxon>Insecta</taxon>
        <taxon>Pterygota</taxon>
        <taxon>Neoptera</taxon>
        <taxon>Endopterygota</taxon>
        <taxon>Coleoptera</taxon>
        <taxon>Polyphaga</taxon>
        <taxon>Cucujiformia</taxon>
        <taxon>Curculionidae</taxon>
        <taxon>Scolytinae</taxon>
        <taxon>Hypothenemus</taxon>
    </lineage>
</organism>
<dbReference type="SUPFAM" id="SSF50044">
    <property type="entry name" value="SH3-domain"/>
    <property type="match status" value="1"/>
</dbReference>
<keyword evidence="5" id="KW-0175">Coiled coil</keyword>
<evidence type="ECO:0000256" key="2">
    <source>
        <dbReference type="ARBA" id="ARBA00022443"/>
    </source>
</evidence>
<dbReference type="Pfam" id="PF00018">
    <property type="entry name" value="SH3_1"/>
    <property type="match status" value="1"/>
</dbReference>
<feature type="region of interest" description="Disordered" evidence="6">
    <location>
        <begin position="879"/>
        <end position="940"/>
    </location>
</feature>